<keyword evidence="2 5" id="KW-0690">Ribosome biogenesis</keyword>
<dbReference type="Pfam" id="PF01782">
    <property type="entry name" value="RimM"/>
    <property type="match status" value="1"/>
</dbReference>
<dbReference type="EMBL" id="CP046565">
    <property type="protein sequence ID" value="QJD28761.1"/>
    <property type="molecule type" value="Genomic_DNA"/>
</dbReference>
<dbReference type="AlphaFoldDB" id="A0A858Q4K6"/>
<evidence type="ECO:0000256" key="4">
    <source>
        <dbReference type="ARBA" id="ARBA00023186"/>
    </source>
</evidence>
<dbReference type="KEGG" id="metu:GNH96_01460"/>
<evidence type="ECO:0000259" key="7">
    <source>
        <dbReference type="Pfam" id="PF24986"/>
    </source>
</evidence>
<dbReference type="InterPro" id="IPR036976">
    <property type="entry name" value="RimM_N_sf"/>
</dbReference>
<comment type="subcellular location">
    <subcellularLocation>
        <location evidence="5">Cytoplasm</location>
    </subcellularLocation>
</comment>
<evidence type="ECO:0000313" key="8">
    <source>
        <dbReference type="EMBL" id="QJD28761.1"/>
    </source>
</evidence>
<evidence type="ECO:0000313" key="9">
    <source>
        <dbReference type="Proteomes" id="UP000503004"/>
    </source>
</evidence>
<comment type="function">
    <text evidence="5">An accessory protein needed during the final step in the assembly of 30S ribosomal subunit, possibly for assembly of the head region. Essential for efficient processing of 16S rRNA. May be needed both before and after RbfA during the maturation of 16S rRNA. It has affinity for free ribosomal 30S subunits but not for 70S ribosomes.</text>
</comment>
<dbReference type="Pfam" id="PF24986">
    <property type="entry name" value="PRC_RimM"/>
    <property type="match status" value="1"/>
</dbReference>
<dbReference type="GO" id="GO:0005737">
    <property type="term" value="C:cytoplasm"/>
    <property type="evidence" value="ECO:0007669"/>
    <property type="project" value="UniProtKB-SubCell"/>
</dbReference>
<dbReference type="GO" id="GO:0005840">
    <property type="term" value="C:ribosome"/>
    <property type="evidence" value="ECO:0007669"/>
    <property type="project" value="InterPro"/>
</dbReference>
<dbReference type="InterPro" id="IPR002676">
    <property type="entry name" value="RimM_N"/>
</dbReference>
<dbReference type="PANTHER" id="PTHR33692">
    <property type="entry name" value="RIBOSOME MATURATION FACTOR RIMM"/>
    <property type="match status" value="1"/>
</dbReference>
<dbReference type="InterPro" id="IPR056792">
    <property type="entry name" value="PRC_RimM"/>
</dbReference>
<reference evidence="9" key="1">
    <citation type="submission" date="2019-12" db="EMBL/GenBank/DDBJ databases">
        <authorList>
            <person name="Awala S.I."/>
            <person name="Rhee S.K."/>
        </authorList>
    </citation>
    <scope>NUCLEOTIDE SEQUENCE [LARGE SCALE GENOMIC DNA]</scope>
    <source>
        <strain evidence="9">IM1</strain>
    </source>
</reference>
<dbReference type="GO" id="GO:0043022">
    <property type="term" value="F:ribosome binding"/>
    <property type="evidence" value="ECO:0007669"/>
    <property type="project" value="InterPro"/>
</dbReference>
<feature type="domain" description="Ribosome maturation factor RimM PRC barrel" evidence="7">
    <location>
        <begin position="106"/>
        <end position="169"/>
    </location>
</feature>
<accession>A0A858Q4K6</accession>
<proteinExistence type="inferred from homology"/>
<dbReference type="RefSeq" id="WP_169601621.1">
    <property type="nucleotide sequence ID" value="NZ_CP046565.1"/>
</dbReference>
<comment type="domain">
    <text evidence="5">The PRC barrel domain binds ribosomal protein uS19.</text>
</comment>
<evidence type="ECO:0000256" key="2">
    <source>
        <dbReference type="ARBA" id="ARBA00022517"/>
    </source>
</evidence>
<dbReference type="NCBIfam" id="TIGR02273">
    <property type="entry name" value="16S_RimM"/>
    <property type="match status" value="1"/>
</dbReference>
<keyword evidence="1 5" id="KW-0963">Cytoplasm</keyword>
<organism evidence="8 9">
    <name type="scientific">Methylococcus geothermalis</name>
    <dbReference type="NCBI Taxonomy" id="2681310"/>
    <lineage>
        <taxon>Bacteria</taxon>
        <taxon>Pseudomonadati</taxon>
        <taxon>Pseudomonadota</taxon>
        <taxon>Gammaproteobacteria</taxon>
        <taxon>Methylococcales</taxon>
        <taxon>Methylococcaceae</taxon>
        <taxon>Methylococcus</taxon>
    </lineage>
</organism>
<keyword evidence="3 5" id="KW-0698">rRNA processing</keyword>
<evidence type="ECO:0000256" key="1">
    <source>
        <dbReference type="ARBA" id="ARBA00022490"/>
    </source>
</evidence>
<dbReference type="PANTHER" id="PTHR33692:SF1">
    <property type="entry name" value="RIBOSOME MATURATION FACTOR RIMM"/>
    <property type="match status" value="1"/>
</dbReference>
<comment type="subunit">
    <text evidence="5">Binds ribosomal protein uS19.</text>
</comment>
<dbReference type="SUPFAM" id="SSF50447">
    <property type="entry name" value="Translation proteins"/>
    <property type="match status" value="1"/>
</dbReference>
<evidence type="ECO:0000259" key="6">
    <source>
        <dbReference type="Pfam" id="PF01782"/>
    </source>
</evidence>
<dbReference type="InterPro" id="IPR009000">
    <property type="entry name" value="Transl_B-barrel_sf"/>
</dbReference>
<dbReference type="InterPro" id="IPR011033">
    <property type="entry name" value="PRC_barrel-like_sf"/>
</dbReference>
<name>A0A858Q4K6_9GAMM</name>
<dbReference type="Gene3D" id="2.30.30.240">
    <property type="entry name" value="PRC-barrel domain"/>
    <property type="match status" value="1"/>
</dbReference>
<dbReference type="HAMAP" id="MF_00014">
    <property type="entry name" value="Ribosome_mat_RimM"/>
    <property type="match status" value="1"/>
</dbReference>
<protein>
    <recommendedName>
        <fullName evidence="5">Ribosome maturation factor RimM</fullName>
    </recommendedName>
</protein>
<dbReference type="Gene3D" id="2.40.30.60">
    <property type="entry name" value="RimM"/>
    <property type="match status" value="1"/>
</dbReference>
<dbReference type="Proteomes" id="UP000503004">
    <property type="component" value="Chromosome"/>
</dbReference>
<dbReference type="SUPFAM" id="SSF50346">
    <property type="entry name" value="PRC-barrel domain"/>
    <property type="match status" value="1"/>
</dbReference>
<keyword evidence="9" id="KW-1185">Reference proteome</keyword>
<keyword evidence="4 5" id="KW-0143">Chaperone</keyword>
<evidence type="ECO:0000256" key="3">
    <source>
        <dbReference type="ARBA" id="ARBA00022552"/>
    </source>
</evidence>
<comment type="similarity">
    <text evidence="5">Belongs to the RimM family.</text>
</comment>
<dbReference type="GO" id="GO:0042274">
    <property type="term" value="P:ribosomal small subunit biogenesis"/>
    <property type="evidence" value="ECO:0007669"/>
    <property type="project" value="UniProtKB-UniRule"/>
</dbReference>
<evidence type="ECO:0000256" key="5">
    <source>
        <dbReference type="HAMAP-Rule" id="MF_00014"/>
    </source>
</evidence>
<feature type="domain" description="RimM N-terminal" evidence="6">
    <location>
        <begin position="12"/>
        <end position="94"/>
    </location>
</feature>
<sequence>MPGHVGSDPAVVVGRIVGAFGVRGWVKASSFTDPVGNVIRYIPWTLRQGDTERRVDVLEGREHGGCVIVRLQGVDTREAAEALKGFEVTVRRSQLPPPAPGEYYRVDLIGLKVTNLNGVEFGEVVDVMETGANDVLVVRGERERLIPFVQGEFVKSVNLAESRMVVDWDPEF</sequence>
<dbReference type="GO" id="GO:0006364">
    <property type="term" value="P:rRNA processing"/>
    <property type="evidence" value="ECO:0007669"/>
    <property type="project" value="UniProtKB-UniRule"/>
</dbReference>
<dbReference type="InterPro" id="IPR011961">
    <property type="entry name" value="RimM"/>
</dbReference>
<gene>
    <name evidence="5 8" type="primary">rimM</name>
    <name evidence="8" type="ORF">GNH96_01460</name>
</gene>